<proteinExistence type="predicted"/>
<dbReference type="Proteomes" id="UP001357733">
    <property type="component" value="Unassembled WGS sequence"/>
</dbReference>
<feature type="domain" description="Phosphatidic acid phosphatase type 2/haloperoxidase" evidence="2">
    <location>
        <begin position="111"/>
        <end position="194"/>
    </location>
</feature>
<comment type="caution">
    <text evidence="3">The sequence shown here is derived from an EMBL/GenBank/DDBJ whole genome shotgun (WGS) entry which is preliminary data.</text>
</comment>
<dbReference type="EMBL" id="JAYKOT010000003">
    <property type="protein sequence ID" value="MEB3429362.1"/>
    <property type="molecule type" value="Genomic_DNA"/>
</dbReference>
<feature type="transmembrane region" description="Helical" evidence="1">
    <location>
        <begin position="138"/>
        <end position="170"/>
    </location>
</feature>
<gene>
    <name evidence="3" type="ORF">VLK81_04920</name>
</gene>
<dbReference type="RefSeq" id="WP_324619555.1">
    <property type="nucleotide sequence ID" value="NZ_JAYKOT010000003.1"/>
</dbReference>
<name>A0AAW9MXH1_9FIRM</name>
<dbReference type="InterPro" id="IPR036938">
    <property type="entry name" value="PAP2/HPO_sf"/>
</dbReference>
<dbReference type="SUPFAM" id="SSF48317">
    <property type="entry name" value="Acid phosphatase/Vanadium-dependent haloperoxidase"/>
    <property type="match status" value="1"/>
</dbReference>
<evidence type="ECO:0000313" key="3">
    <source>
        <dbReference type="EMBL" id="MEB3429362.1"/>
    </source>
</evidence>
<reference evidence="3 4" key="1">
    <citation type="submission" date="2024-01" db="EMBL/GenBank/DDBJ databases">
        <title>Complete genome sequence of Citroniella saccharovorans strain M6.X9, isolated from human fecal sample.</title>
        <authorList>
            <person name="Cheng G."/>
            <person name="Westerholm M."/>
            <person name="Schnurer A."/>
        </authorList>
    </citation>
    <scope>NUCLEOTIDE SEQUENCE [LARGE SCALE GENOMIC DNA]</scope>
    <source>
        <strain evidence="3 4">DSM 29873</strain>
    </source>
</reference>
<dbReference type="AlphaFoldDB" id="A0AAW9MXH1"/>
<feature type="transmembrane region" description="Helical" evidence="1">
    <location>
        <begin position="6"/>
        <end position="24"/>
    </location>
</feature>
<protein>
    <submittedName>
        <fullName evidence="3">Phosphatase PAP2 family protein</fullName>
    </submittedName>
</protein>
<feature type="transmembrane region" description="Helical" evidence="1">
    <location>
        <begin position="176"/>
        <end position="195"/>
    </location>
</feature>
<evidence type="ECO:0000259" key="2">
    <source>
        <dbReference type="Pfam" id="PF01569"/>
    </source>
</evidence>
<dbReference type="Pfam" id="PF01569">
    <property type="entry name" value="PAP2"/>
    <property type="match status" value="1"/>
</dbReference>
<evidence type="ECO:0000313" key="4">
    <source>
        <dbReference type="Proteomes" id="UP001357733"/>
    </source>
</evidence>
<keyword evidence="1" id="KW-1133">Transmembrane helix</keyword>
<keyword evidence="4" id="KW-1185">Reference proteome</keyword>
<dbReference type="GO" id="GO:0016020">
    <property type="term" value="C:membrane"/>
    <property type="evidence" value="ECO:0007669"/>
    <property type="project" value="UniProtKB-SubCell"/>
</dbReference>
<feature type="transmembrane region" description="Helical" evidence="1">
    <location>
        <begin position="76"/>
        <end position="95"/>
    </location>
</feature>
<sequence>MDLKRVIINQIIILSLQVILYFGCEYFQKKPKNIATEFDKKIPVLPLFTLIYILWFPLIAIFPINLFLISQAYYKVYIKAWILDIIISIIIYMAYPTTFERPKNLSEIKYGWMLKYVYKYSYKGVNCMPSMHCSISTLVLLAAILNFSLSPVLMSVYILVSVGIIVSTIFTKQHVIIDLITGVLLGAGLFFLFYFL</sequence>
<keyword evidence="1" id="KW-0472">Membrane</keyword>
<evidence type="ECO:0000256" key="1">
    <source>
        <dbReference type="SAM" id="Phobius"/>
    </source>
</evidence>
<keyword evidence="1" id="KW-0812">Transmembrane</keyword>
<feature type="transmembrane region" description="Helical" evidence="1">
    <location>
        <begin position="44"/>
        <end position="70"/>
    </location>
</feature>
<organism evidence="3 4">
    <name type="scientific">Citroniella saccharovorans</name>
    <dbReference type="NCBI Taxonomy" id="2053367"/>
    <lineage>
        <taxon>Bacteria</taxon>
        <taxon>Bacillati</taxon>
        <taxon>Bacillota</taxon>
        <taxon>Tissierellia</taxon>
        <taxon>Tissierellales</taxon>
        <taxon>Peptoniphilaceae</taxon>
        <taxon>Citroniella</taxon>
    </lineage>
</organism>
<accession>A0AAW9MXH1</accession>
<dbReference type="InterPro" id="IPR000326">
    <property type="entry name" value="PAP2/HPO"/>
</dbReference>